<evidence type="ECO:0000256" key="1">
    <source>
        <dbReference type="ARBA" id="ARBA00009766"/>
    </source>
</evidence>
<gene>
    <name evidence="4" type="ORF">BOO69_14370</name>
</gene>
<dbReference type="EMBL" id="CP018076">
    <property type="protein sequence ID" value="APE44465.1"/>
    <property type="molecule type" value="Genomic_DNA"/>
</dbReference>
<reference evidence="4 5" key="1">
    <citation type="submission" date="2016-11" db="EMBL/GenBank/DDBJ databases">
        <title>Complete genome sequence of Sulfitobacter sp. AM1-D1, a toxic bacteria associated with marine dinoflagellate Alexandrium minutum in East China Sea.</title>
        <authorList>
            <person name="Yang Q."/>
            <person name="Zhang X."/>
            <person name="Tian X."/>
        </authorList>
    </citation>
    <scope>NUCLEOTIDE SEQUENCE [LARGE SCALE GENOMIC DNA]</scope>
    <source>
        <strain evidence="4 5">AM1-D1</strain>
    </source>
</reference>
<dbReference type="RefSeq" id="WP_071972807.1">
    <property type="nucleotide sequence ID" value="NZ_CP018076.1"/>
</dbReference>
<organism evidence="4 5">
    <name type="scientific">Sulfitobacter alexandrii</name>
    <dbReference type="NCBI Taxonomy" id="1917485"/>
    <lineage>
        <taxon>Bacteria</taxon>
        <taxon>Pseudomonadati</taxon>
        <taxon>Pseudomonadota</taxon>
        <taxon>Alphaproteobacteria</taxon>
        <taxon>Rhodobacterales</taxon>
        <taxon>Roseobacteraceae</taxon>
        <taxon>Sulfitobacter</taxon>
    </lineage>
</organism>
<sequence length="463" mass="49022">MPRHTGWSILVLAAFAGTASAQALDENVVHIDQIGADNSAVIDQSGVRNQAGRQDDPLWQDGFWNDLQIRQNGNRNTIGTEGTGLYQQGRFTTETVHNRIVIDQFSDDNVIGTVEQLSEGAVPNGANDMTLVQSGGDRNRINIARQVQETGDASQEMILRQTGADNVIDLASQTANSSVDDKPNIMRVRMSGSFNGRDRLSGAAAIPLLRDSAFVQEGGAADPRANGNFMDVEIAGNDTAIGIRQGGRDNSVGFITINGNGNDLGIRQDGDQNDVVLSVVEGDGNAIGIDQLQTNLATVSLIGDSSDNALLVQQQGTNDAFLTLEGDRNNVSAVQDFRNGLGGENTLSVAIEGDDNQLVTDQRGSNTATIGIEGNRNNTRRLIVPGAVQASAGLVEQLGFDNAADISVLGDDNVFAVLQDGFGNLVSLLQDGDENDAIIFQGGSGNDARVRQVGAMNFAFVRQ</sequence>
<dbReference type="KEGG" id="suam:BOO69_14370"/>
<dbReference type="OrthoDB" id="7817250at2"/>
<keyword evidence="2 3" id="KW-0732">Signal</keyword>
<evidence type="ECO:0000256" key="3">
    <source>
        <dbReference type="SAM" id="SignalP"/>
    </source>
</evidence>
<dbReference type="Pfam" id="PF07012">
    <property type="entry name" value="Curlin_rpt"/>
    <property type="match status" value="1"/>
</dbReference>
<evidence type="ECO:0000313" key="5">
    <source>
        <dbReference type="Proteomes" id="UP000181897"/>
    </source>
</evidence>
<keyword evidence="5" id="KW-1185">Reference proteome</keyword>
<name>A0A1J0WJG5_9RHOB</name>
<dbReference type="AlphaFoldDB" id="A0A1J0WJG5"/>
<feature type="signal peptide" evidence="3">
    <location>
        <begin position="1"/>
        <end position="23"/>
    </location>
</feature>
<protein>
    <recommendedName>
        <fullName evidence="6">Curlin associated repeat-containing protein</fullName>
    </recommendedName>
</protein>
<dbReference type="GO" id="GO:0007155">
    <property type="term" value="P:cell adhesion"/>
    <property type="evidence" value="ECO:0007669"/>
    <property type="project" value="InterPro"/>
</dbReference>
<comment type="similarity">
    <text evidence="1">Belongs to the CsgA/CsgB family.</text>
</comment>
<dbReference type="GO" id="GO:0009289">
    <property type="term" value="C:pilus"/>
    <property type="evidence" value="ECO:0007669"/>
    <property type="project" value="InterPro"/>
</dbReference>
<proteinExistence type="inferred from homology"/>
<dbReference type="Proteomes" id="UP000181897">
    <property type="component" value="Chromosome"/>
</dbReference>
<feature type="chain" id="PRO_5009616867" description="Curlin associated repeat-containing protein" evidence="3">
    <location>
        <begin position="24"/>
        <end position="463"/>
    </location>
</feature>
<evidence type="ECO:0008006" key="6">
    <source>
        <dbReference type="Google" id="ProtNLM"/>
    </source>
</evidence>
<accession>A0A1J0WJG5</accession>
<evidence type="ECO:0000313" key="4">
    <source>
        <dbReference type="EMBL" id="APE44465.1"/>
    </source>
</evidence>
<dbReference type="STRING" id="1917485.BOO69_14370"/>
<dbReference type="InterPro" id="IPR009742">
    <property type="entry name" value="Curlin_rpt"/>
</dbReference>
<evidence type="ECO:0000256" key="2">
    <source>
        <dbReference type="ARBA" id="ARBA00022729"/>
    </source>
</evidence>